<reference evidence="1" key="1">
    <citation type="submission" date="2023-10" db="EMBL/GenBank/DDBJ databases">
        <authorList>
            <person name="Rodriguez Cubillos JULIANA M."/>
            <person name="De Vega J."/>
        </authorList>
    </citation>
    <scope>NUCLEOTIDE SEQUENCE</scope>
</reference>
<evidence type="ECO:0000313" key="1">
    <source>
        <dbReference type="EMBL" id="CAJ2651535.1"/>
    </source>
</evidence>
<sequence length="111" mass="12778">MPNPTRPIKIFICRHSILKTVVLTSLLGLCPINKFCNIILEQINEEAYITKVQLLLIQTVINAFKEKVSQIDVLKEQFEFLMQMQNVRKRIAWNSLSFGSCLGDLDIRIGE</sequence>
<name>A0ACB0K702_TRIPR</name>
<dbReference type="Proteomes" id="UP001177021">
    <property type="component" value="Unassembled WGS sequence"/>
</dbReference>
<comment type="caution">
    <text evidence="1">The sequence shown here is derived from an EMBL/GenBank/DDBJ whole genome shotgun (WGS) entry which is preliminary data.</text>
</comment>
<dbReference type="EMBL" id="CASHSV030000141">
    <property type="protein sequence ID" value="CAJ2651535.1"/>
    <property type="molecule type" value="Genomic_DNA"/>
</dbReference>
<accession>A0ACB0K702</accession>
<keyword evidence="2" id="KW-1185">Reference proteome</keyword>
<gene>
    <name evidence="1" type="ORF">MILVUS5_LOCUS19162</name>
</gene>
<proteinExistence type="predicted"/>
<protein>
    <submittedName>
        <fullName evidence="1">Uncharacterized protein</fullName>
    </submittedName>
</protein>
<organism evidence="1 2">
    <name type="scientific">Trifolium pratense</name>
    <name type="common">Red clover</name>
    <dbReference type="NCBI Taxonomy" id="57577"/>
    <lineage>
        <taxon>Eukaryota</taxon>
        <taxon>Viridiplantae</taxon>
        <taxon>Streptophyta</taxon>
        <taxon>Embryophyta</taxon>
        <taxon>Tracheophyta</taxon>
        <taxon>Spermatophyta</taxon>
        <taxon>Magnoliopsida</taxon>
        <taxon>eudicotyledons</taxon>
        <taxon>Gunneridae</taxon>
        <taxon>Pentapetalae</taxon>
        <taxon>rosids</taxon>
        <taxon>fabids</taxon>
        <taxon>Fabales</taxon>
        <taxon>Fabaceae</taxon>
        <taxon>Papilionoideae</taxon>
        <taxon>50 kb inversion clade</taxon>
        <taxon>NPAAA clade</taxon>
        <taxon>Hologalegina</taxon>
        <taxon>IRL clade</taxon>
        <taxon>Trifolieae</taxon>
        <taxon>Trifolium</taxon>
    </lineage>
</organism>
<evidence type="ECO:0000313" key="2">
    <source>
        <dbReference type="Proteomes" id="UP001177021"/>
    </source>
</evidence>